<dbReference type="AlphaFoldDB" id="K1NK66"/>
<dbReference type="EMBL" id="AGZG01000004">
    <property type="protein sequence ID" value="EKB81740.1"/>
    <property type="molecule type" value="Genomic_DNA"/>
</dbReference>
<accession>K1NK66</accession>
<dbReference type="HOGENOM" id="CLU_3301264_0_0_9"/>
<organism evidence="1 2">
    <name type="scientific">Lactobacillus crispatus FB077-07</name>
    <dbReference type="NCBI Taxonomy" id="883092"/>
    <lineage>
        <taxon>Bacteria</taxon>
        <taxon>Bacillati</taxon>
        <taxon>Bacillota</taxon>
        <taxon>Bacilli</taxon>
        <taxon>Lactobacillales</taxon>
        <taxon>Lactobacillaceae</taxon>
        <taxon>Lactobacillus</taxon>
    </lineage>
</organism>
<protein>
    <submittedName>
        <fullName evidence="1">Uncharacterized protein</fullName>
    </submittedName>
</protein>
<sequence length="42" mass="4898">MSILPSPDQQNEQLFSNSIISFIKKFQVIKLLRKCGFRKEKG</sequence>
<evidence type="ECO:0000313" key="2">
    <source>
        <dbReference type="Proteomes" id="UP000004722"/>
    </source>
</evidence>
<proteinExistence type="predicted"/>
<gene>
    <name evidence="1" type="ORF">HMPREF9249_00082</name>
</gene>
<name>K1NK66_9LACO</name>
<reference evidence="1 2" key="1">
    <citation type="submission" date="2012-07" db="EMBL/GenBank/DDBJ databases">
        <title>The Genome Sequence of Lactobacillus crispatus FB077-07.</title>
        <authorList>
            <consortium name="The Broad Institute Genome Sequencing Platform"/>
            <person name="Earl A."/>
            <person name="Ward D."/>
            <person name="Feldgarden M."/>
            <person name="Gevers D."/>
            <person name="Saerens B."/>
            <person name="Vaneechoutte M."/>
            <person name="Walker B."/>
            <person name="Young S.K."/>
            <person name="Zeng Q."/>
            <person name="Gargeya S."/>
            <person name="Fitzgerald M."/>
            <person name="Haas B."/>
            <person name="Abouelleil A."/>
            <person name="Alvarado L."/>
            <person name="Arachchi H.M."/>
            <person name="Berlin A.M."/>
            <person name="Chapman S.B."/>
            <person name="Goldberg J."/>
            <person name="Griggs A."/>
            <person name="Gujja S."/>
            <person name="Hansen M."/>
            <person name="Howarth C."/>
            <person name="Imamovic A."/>
            <person name="Larimer J."/>
            <person name="McCowen C."/>
            <person name="Montmayeur A."/>
            <person name="Murphy C."/>
            <person name="Neiman D."/>
            <person name="Pearson M."/>
            <person name="Priest M."/>
            <person name="Roberts A."/>
            <person name="Saif S."/>
            <person name="Shea T."/>
            <person name="Sisk P."/>
            <person name="Sykes S."/>
            <person name="Wortman J."/>
            <person name="Nusbaum C."/>
            <person name="Birren B."/>
        </authorList>
    </citation>
    <scope>NUCLEOTIDE SEQUENCE [LARGE SCALE GENOMIC DNA]</scope>
    <source>
        <strain evidence="1 2">FB077-07</strain>
    </source>
</reference>
<dbReference type="Proteomes" id="UP000004722">
    <property type="component" value="Unassembled WGS sequence"/>
</dbReference>
<feature type="non-terminal residue" evidence="1">
    <location>
        <position position="42"/>
    </location>
</feature>
<comment type="caution">
    <text evidence="1">The sequence shown here is derived from an EMBL/GenBank/DDBJ whole genome shotgun (WGS) entry which is preliminary data.</text>
</comment>
<evidence type="ECO:0000313" key="1">
    <source>
        <dbReference type="EMBL" id="EKB81740.1"/>
    </source>
</evidence>